<evidence type="ECO:0008006" key="4">
    <source>
        <dbReference type="Google" id="ProtNLM"/>
    </source>
</evidence>
<name>A0A7U4DPT9_DESPD</name>
<dbReference type="KEGG" id="dpr:Despr_2285"/>
<proteinExistence type="predicted"/>
<keyword evidence="1" id="KW-0812">Transmembrane</keyword>
<protein>
    <recommendedName>
        <fullName evidence="4">TIGR03790 family protein</fullName>
    </recommendedName>
</protein>
<dbReference type="InterPro" id="IPR022265">
    <property type="entry name" value="CHP03790"/>
</dbReference>
<evidence type="ECO:0000313" key="3">
    <source>
        <dbReference type="Proteomes" id="UP000006365"/>
    </source>
</evidence>
<dbReference type="RefSeq" id="WP_015724967.1">
    <property type="nucleotide sequence ID" value="NC_014972.1"/>
</dbReference>
<keyword evidence="1" id="KW-0472">Membrane</keyword>
<keyword evidence="3" id="KW-1185">Reference proteome</keyword>
<keyword evidence="1" id="KW-1133">Transmembrane helix</keyword>
<dbReference type="Proteomes" id="UP000006365">
    <property type="component" value="Chromosome"/>
</dbReference>
<evidence type="ECO:0000256" key="1">
    <source>
        <dbReference type="SAM" id="Phobius"/>
    </source>
</evidence>
<feature type="transmembrane region" description="Helical" evidence="1">
    <location>
        <begin position="12"/>
        <end position="30"/>
    </location>
</feature>
<gene>
    <name evidence="2" type="ordered locus">Despr_2285</name>
</gene>
<dbReference type="NCBIfam" id="TIGR03790">
    <property type="entry name" value="TIGR03790 family protein"/>
    <property type="match status" value="1"/>
</dbReference>
<dbReference type="AlphaFoldDB" id="A0A7U4DPT9"/>
<evidence type="ECO:0000313" key="2">
    <source>
        <dbReference type="EMBL" id="ADW18429.1"/>
    </source>
</evidence>
<accession>A0A7U4DPT9</accession>
<organism evidence="2 3">
    <name type="scientific">Desulfobulbus propionicus (strain ATCC 33891 / DSM 2032 / VKM B-1956 / 1pr3)</name>
    <dbReference type="NCBI Taxonomy" id="577650"/>
    <lineage>
        <taxon>Bacteria</taxon>
        <taxon>Pseudomonadati</taxon>
        <taxon>Thermodesulfobacteriota</taxon>
        <taxon>Desulfobulbia</taxon>
        <taxon>Desulfobulbales</taxon>
        <taxon>Desulfobulbaceae</taxon>
        <taxon>Desulfobulbus</taxon>
    </lineage>
</organism>
<dbReference type="EMBL" id="CP002364">
    <property type="protein sequence ID" value="ADW18429.1"/>
    <property type="molecule type" value="Genomic_DNA"/>
</dbReference>
<sequence length="376" mass="42168">MEQGASQKPVKIFLLLAWVVFMPMAVHALAPNEIVVVANARARGSLELAEYYMRRRQIPLDHLVRVGTTQNEQCSRQEYNQAIREPVRQGLIRLGKDRRIRCLVTMYGVPLAIRPLESEETETAQKVRMDSRAAVDSELALVLAGDYPLEGWLPNPYFMGFRQQQGPLKRDLVLMVSRLDGPDTQTVRRLIDDALFAEKEGLRGQACFDARWPKPAASTLSGYALYDASIHAAAERIRASKRMSTVRLDDGDALLQPGDCPQTALYSGWYSLGRYVDAFTWVRGAIGYHIASSECSTLKQKDAQVWCKRMLEDGAAVTIGPVYEPYVQAFPPPELFFSTLADGYLGVAESYLVSLPFLSWQMVLIGDPLYQPFAPR</sequence>
<reference evidence="2 3" key="1">
    <citation type="journal article" date="2011" name="Stand. Genomic Sci.">
        <title>Complete genome sequence of Desulfobulbus propionicus type strain (1pr3).</title>
        <authorList>
            <person name="Pagani I."/>
            <person name="Lapidus A."/>
            <person name="Nolan M."/>
            <person name="Lucas S."/>
            <person name="Hammon N."/>
            <person name="Deshpande S."/>
            <person name="Cheng J.F."/>
            <person name="Chertkov O."/>
            <person name="Davenport K."/>
            <person name="Tapia R."/>
            <person name="Han C."/>
            <person name="Goodwin L."/>
            <person name="Pitluck S."/>
            <person name="Liolios K."/>
            <person name="Mavromatis K."/>
            <person name="Ivanova N."/>
            <person name="Mikhailova N."/>
            <person name="Pati A."/>
            <person name="Chen A."/>
            <person name="Palaniappan K."/>
            <person name="Land M."/>
            <person name="Hauser L."/>
            <person name="Chang Y.J."/>
            <person name="Jeffries C.D."/>
            <person name="Detter J.C."/>
            <person name="Brambilla E."/>
            <person name="Kannan K.P."/>
            <person name="Djao O.D."/>
            <person name="Rohde M."/>
            <person name="Pukall R."/>
            <person name="Spring S."/>
            <person name="Goker M."/>
            <person name="Sikorski J."/>
            <person name="Woyke T."/>
            <person name="Bristow J."/>
            <person name="Eisen J.A."/>
            <person name="Markowitz V."/>
            <person name="Hugenholtz P."/>
            <person name="Kyrpides N.C."/>
            <person name="Klenk H.P."/>
        </authorList>
    </citation>
    <scope>NUCLEOTIDE SEQUENCE [LARGE SCALE GENOMIC DNA]</scope>
    <source>
        <strain evidence="3">ATCC 33891 / DSM 2032 / 1pr3</strain>
    </source>
</reference>